<keyword evidence="2" id="KW-0812">Transmembrane</keyword>
<evidence type="ECO:0000313" key="5">
    <source>
        <dbReference type="EMBL" id="ROR96549.1"/>
    </source>
</evidence>
<evidence type="ECO:0000256" key="2">
    <source>
        <dbReference type="SAM" id="Phobius"/>
    </source>
</evidence>
<comment type="caution">
    <text evidence="5">The sequence shown here is derived from an EMBL/GenBank/DDBJ whole genome shotgun (WGS) entry which is preliminary data.</text>
</comment>
<sequence length="1427" mass="144143">MSRMLHPAPRLRPDGKAGAATRWLAALVTSALVALGAIVGIAVPASAAGPEITVTEAPRDGGNVTVSGTGFNADPAANGIYLGLRVAGTGSDVANTTFWIAVTNDVGSIPGLGGTAPMNPDGSFSITMPVPAFDGTDYVIATRQAHGGGDATQVVNRPVVYAAPPVVPPTTTTTALSLSEATVVEGTDVTATATVSPAAAGTVTFTPGGSATVSEGVASVTLSDLPVGTTTVEASFVPADPDAYAGSSAEPRSVVVTAKPTEPEEPVWEPAIEVFLNDSTTPYAGEPVYDGDVLTVKGTGFDPNANVGGRGIPIPNTLPQGDYVVLGSFLPTWKPSEGVAGTARKTVDTKWAVTDATFAGIPPQYQGTVAAQRAVLGADGTFTTTLEAKSFSSGLAGGVWGVYTYGAGGVNNASQELTVPVDYRGERPTEPVFEPAIQVFLEDGTTPYTGEPVYDGDKLVVKGTGFDPSVNISTRPPVTVGDAAGNYVVLGSFLPAWKPSEGAQSTARKIVDQRWAMTDATFDNLSSAYVNAVRGQRVVLGTDGTFSATLEAKSFSTGLAGGVWGVYTYPAGGPTNAVQELTVPVDYRGERPTEPVFEPAIQVFLADGTTPYTGQSMEPGDTLVVKGTGFDPAANVGGMGQPIPANLPQGTFVVFGNFSPTWKPSESAASSARQSTTASRVWALAESVLDQVPTAFQPAIRASWADIAEDGSFTATVTLQNPTTLATDGAWGIYTYPGGVGTPANPAQELSVPVTYEPAGSTDPEPQPGPRVTVTPRTLDVTVENVVTVSGTGFTGPGAANGAYVVLGETSLWSGNGPLPGAGWDVLAWVMPTQITDGAFSVTLTVPAGKLDPTKAYQVATSAAHALSATNRSLDTFTSLVVHGTPVETPDLALAITQDGAPVTSVVQGSTVSITGTGFAAGEQVSAVVTSDPVALGERTADANGTVTFEWTVPADFEATAHTVTLTGATSGSVEGSLTVTEASGEPQEPAVCDATFAWGIKSSFRTYLARDFVNGSITTSGGVTQRADNGIFDWSAQAGDLDLDAGTGSVTFPGSVRFTGHEGALDLTFTNVTFRLTSPTTAQIVVDYTGREFVGMNPGDLGSEISGTGIVLADVTFEKSSTAEAVTITGPATLAASGAEAFGGFYTAGEELDAFALVVPLTNECGETPNPGTPGGNEPTPTPTEDTPAPTTPATPAQCVPVPASAVKAGAPGTASLSWGVKTSFRNYVTGPIANGSISGSTTFYGSPGSITTTNRTGTASFGGSVSFSGHDGALSLHISNPSVKITSATSAQLVASVSSKGYNGSGGLNGTVVLATVSLPSPSASGDSITWRGAGVTLTAEGAKAFGGFYSAGESMDSLTLTVTPAVAGSIDTAGLPALADGAVYCDDLASTGAGSTDGLGLAAVALLALGVVLVATRRRSLIGG</sequence>
<evidence type="ECO:0000256" key="1">
    <source>
        <dbReference type="SAM" id="MobiDB-lite"/>
    </source>
</evidence>
<dbReference type="SUPFAM" id="SSF49319">
    <property type="entry name" value="Actinoxanthin-like"/>
    <property type="match status" value="1"/>
</dbReference>
<feature type="domain" description="Htaa" evidence="3">
    <location>
        <begin position="1216"/>
        <end position="1364"/>
    </location>
</feature>
<dbReference type="OrthoDB" id="7210788at2"/>
<feature type="region of interest" description="Disordered" evidence="1">
    <location>
        <begin position="1166"/>
        <end position="1196"/>
    </location>
</feature>
<feature type="domain" description="Bacterial Ig-like" evidence="4">
    <location>
        <begin position="177"/>
        <end position="257"/>
    </location>
</feature>
<feature type="domain" description="Htaa" evidence="3">
    <location>
        <begin position="995"/>
        <end position="1157"/>
    </location>
</feature>
<dbReference type="Proteomes" id="UP000275356">
    <property type="component" value="Unassembled WGS sequence"/>
</dbReference>
<dbReference type="InterPro" id="IPR007331">
    <property type="entry name" value="Htaa"/>
</dbReference>
<dbReference type="InterPro" id="IPR027273">
    <property type="entry name" value="Neocarzinostatin-like"/>
</dbReference>
<gene>
    <name evidence="5" type="ORF">EDD28_1134</name>
</gene>
<dbReference type="Gene3D" id="2.60.40.230">
    <property type="entry name" value="Neocarzinostatin-like"/>
    <property type="match status" value="1"/>
</dbReference>
<reference evidence="5 6" key="1">
    <citation type="submission" date="2018-11" db="EMBL/GenBank/DDBJ databases">
        <title>Sequencing the genomes of 1000 actinobacteria strains.</title>
        <authorList>
            <person name="Klenk H.-P."/>
        </authorList>
    </citation>
    <scope>NUCLEOTIDE SEQUENCE [LARGE SCALE GENOMIC DNA]</scope>
    <source>
        <strain evidence="5 6">DSM 13521</strain>
    </source>
</reference>
<dbReference type="Gene3D" id="2.60.40.10">
    <property type="entry name" value="Immunoglobulins"/>
    <property type="match status" value="1"/>
</dbReference>
<dbReference type="InterPro" id="IPR032109">
    <property type="entry name" value="Big_3_5"/>
</dbReference>
<name>A0A3N2D9S9_9MICO</name>
<feature type="transmembrane region" description="Helical" evidence="2">
    <location>
        <begin position="1401"/>
        <end position="1419"/>
    </location>
</feature>
<keyword evidence="6" id="KW-1185">Reference proteome</keyword>
<evidence type="ECO:0000259" key="3">
    <source>
        <dbReference type="Pfam" id="PF04213"/>
    </source>
</evidence>
<keyword evidence="2" id="KW-0472">Membrane</keyword>
<organism evidence="5 6">
    <name type="scientific">Salana multivorans</name>
    <dbReference type="NCBI Taxonomy" id="120377"/>
    <lineage>
        <taxon>Bacteria</taxon>
        <taxon>Bacillati</taxon>
        <taxon>Actinomycetota</taxon>
        <taxon>Actinomycetes</taxon>
        <taxon>Micrococcales</taxon>
        <taxon>Beutenbergiaceae</taxon>
        <taxon>Salana</taxon>
    </lineage>
</organism>
<dbReference type="Pfam" id="PF04213">
    <property type="entry name" value="HtaA"/>
    <property type="match status" value="2"/>
</dbReference>
<dbReference type="EMBL" id="RKHQ01000001">
    <property type="protein sequence ID" value="ROR96549.1"/>
    <property type="molecule type" value="Genomic_DNA"/>
</dbReference>
<accession>A0A3N2D9S9</accession>
<keyword evidence="2" id="KW-1133">Transmembrane helix</keyword>
<dbReference type="InterPro" id="IPR013783">
    <property type="entry name" value="Ig-like_fold"/>
</dbReference>
<protein>
    <submittedName>
        <fullName evidence="5">Ig-like domain-containing protein</fullName>
    </submittedName>
</protein>
<dbReference type="Pfam" id="PF16640">
    <property type="entry name" value="Big_3_5"/>
    <property type="match status" value="1"/>
</dbReference>
<proteinExistence type="predicted"/>
<evidence type="ECO:0000259" key="4">
    <source>
        <dbReference type="Pfam" id="PF16640"/>
    </source>
</evidence>
<evidence type="ECO:0000313" key="6">
    <source>
        <dbReference type="Proteomes" id="UP000275356"/>
    </source>
</evidence>
<feature type="compositionally biased region" description="Low complexity" evidence="1">
    <location>
        <begin position="1177"/>
        <end position="1196"/>
    </location>
</feature>
<dbReference type="GO" id="GO:0005975">
    <property type="term" value="P:carbohydrate metabolic process"/>
    <property type="evidence" value="ECO:0007669"/>
    <property type="project" value="UniProtKB-ARBA"/>
</dbReference>